<dbReference type="Gene3D" id="1.20.950.20">
    <property type="entry name" value="Transmembrane di-heme cytochromes, Chain C"/>
    <property type="match status" value="1"/>
</dbReference>
<feature type="transmembrane region" description="Helical" evidence="1">
    <location>
        <begin position="186"/>
        <end position="204"/>
    </location>
</feature>
<feature type="transmembrane region" description="Helical" evidence="1">
    <location>
        <begin position="148"/>
        <end position="166"/>
    </location>
</feature>
<accession>A0A7C1JBP9</accession>
<sequence length="221" mass="26049">MEAYSLLYQFVRGPLFVIAIVVFLGGLIYQIRRLILAGKKDGAFYPFFNWRYSLRSIYHWLLPYGSRSMRVHFFTTLASVFFHICLFLIPVFLFAHNLLWYESYRISWWTFSEKAGDVLAVIAMAAWVFLLLRRLLRPLPSYVQTVSDYLLLGGVILPFVTGFLAYHQWLLPYKLTVILHMLSAEVVLMALPFTRLLHMVYFFFTRAYMGSEFGFRGTQDW</sequence>
<dbReference type="AlphaFoldDB" id="A0A7C1JBP9"/>
<feature type="transmembrane region" description="Helical" evidence="1">
    <location>
        <begin position="6"/>
        <end position="29"/>
    </location>
</feature>
<gene>
    <name evidence="2" type="ORF">ENQ35_00555</name>
</gene>
<proteinExistence type="predicted"/>
<keyword evidence="1" id="KW-0812">Transmembrane</keyword>
<organism evidence="2">
    <name type="scientific">Ammonifex degensii</name>
    <dbReference type="NCBI Taxonomy" id="42838"/>
    <lineage>
        <taxon>Bacteria</taxon>
        <taxon>Bacillati</taxon>
        <taxon>Bacillota</taxon>
        <taxon>Clostridia</taxon>
        <taxon>Thermoanaerobacterales</taxon>
        <taxon>Thermoanaerobacteraceae</taxon>
        <taxon>Ammonifex</taxon>
    </lineage>
</organism>
<name>A0A7C1JBP9_9THEO</name>
<comment type="caution">
    <text evidence="2">The sequence shown here is derived from an EMBL/GenBank/DDBJ whole genome shotgun (WGS) entry which is preliminary data.</text>
</comment>
<keyword evidence="1" id="KW-0472">Membrane</keyword>
<dbReference type="InterPro" id="IPR036197">
    <property type="entry name" value="NarG-like_sf"/>
</dbReference>
<feature type="transmembrane region" description="Helical" evidence="1">
    <location>
        <begin position="115"/>
        <end position="136"/>
    </location>
</feature>
<dbReference type="SUPFAM" id="SSF103501">
    <property type="entry name" value="Respiratory nitrate reductase 1 gamma chain"/>
    <property type="match status" value="1"/>
</dbReference>
<reference evidence="2" key="1">
    <citation type="journal article" date="2020" name="mSystems">
        <title>Genome- and Community-Level Interaction Insights into Carbon Utilization and Element Cycling Functions of Hydrothermarchaeota in Hydrothermal Sediment.</title>
        <authorList>
            <person name="Zhou Z."/>
            <person name="Liu Y."/>
            <person name="Xu W."/>
            <person name="Pan J."/>
            <person name="Luo Z.H."/>
            <person name="Li M."/>
        </authorList>
    </citation>
    <scope>NUCLEOTIDE SEQUENCE [LARGE SCALE GENOMIC DNA]</scope>
    <source>
        <strain evidence="2">SpSt-301</strain>
    </source>
</reference>
<feature type="transmembrane region" description="Helical" evidence="1">
    <location>
        <begin position="71"/>
        <end position="95"/>
    </location>
</feature>
<dbReference type="EMBL" id="DSMV01000041">
    <property type="protein sequence ID" value="HDW51233.1"/>
    <property type="molecule type" value="Genomic_DNA"/>
</dbReference>
<protein>
    <submittedName>
        <fullName evidence="2">Nitrate reductase</fullName>
    </submittedName>
</protein>
<keyword evidence="1" id="KW-1133">Transmembrane helix</keyword>
<evidence type="ECO:0000313" key="2">
    <source>
        <dbReference type="EMBL" id="HDW51233.1"/>
    </source>
</evidence>
<evidence type="ECO:0000256" key="1">
    <source>
        <dbReference type="SAM" id="Phobius"/>
    </source>
</evidence>